<evidence type="ECO:0000256" key="7">
    <source>
        <dbReference type="ARBA" id="ARBA00023002"/>
    </source>
</evidence>
<dbReference type="EMBL" id="BRXW01000224">
    <property type="protein sequence ID" value="GMI15057.1"/>
    <property type="molecule type" value="Genomic_DNA"/>
</dbReference>
<feature type="domain" description="LysM" evidence="16">
    <location>
        <begin position="253"/>
        <end position="302"/>
    </location>
</feature>
<dbReference type="SUPFAM" id="SSF54106">
    <property type="entry name" value="LysM domain"/>
    <property type="match status" value="1"/>
</dbReference>
<dbReference type="EC" id="1.14.99.56" evidence="13"/>
<comment type="cofactor">
    <cofactor evidence="1">
        <name>Cu(2+)</name>
        <dbReference type="ChEBI" id="CHEBI:29036"/>
    </cofactor>
</comment>
<proteinExistence type="predicted"/>
<evidence type="ECO:0000313" key="18">
    <source>
        <dbReference type="Proteomes" id="UP001165122"/>
    </source>
</evidence>
<dbReference type="Gene3D" id="3.10.350.10">
    <property type="entry name" value="LysM domain"/>
    <property type="match status" value="1"/>
</dbReference>
<keyword evidence="7" id="KW-0560">Oxidoreductase</keyword>
<evidence type="ECO:0000256" key="12">
    <source>
        <dbReference type="ARBA" id="ARBA00045077"/>
    </source>
</evidence>
<evidence type="ECO:0000256" key="10">
    <source>
        <dbReference type="ARBA" id="ARBA00023277"/>
    </source>
</evidence>
<keyword evidence="18" id="KW-1185">Reference proteome</keyword>
<evidence type="ECO:0000313" key="17">
    <source>
        <dbReference type="EMBL" id="GMI15057.1"/>
    </source>
</evidence>
<dbReference type="GO" id="GO:0046872">
    <property type="term" value="F:metal ion binding"/>
    <property type="evidence" value="ECO:0007669"/>
    <property type="project" value="UniProtKB-KW"/>
</dbReference>
<evidence type="ECO:0000256" key="2">
    <source>
        <dbReference type="ARBA" id="ARBA00004613"/>
    </source>
</evidence>
<evidence type="ECO:0000256" key="8">
    <source>
        <dbReference type="ARBA" id="ARBA00023008"/>
    </source>
</evidence>
<keyword evidence="11" id="KW-0624">Polysaccharide degradation</keyword>
<dbReference type="CDD" id="cd00118">
    <property type="entry name" value="LysM"/>
    <property type="match status" value="1"/>
</dbReference>
<keyword evidence="9" id="KW-0503">Monooxygenase</keyword>
<dbReference type="Pfam" id="PF03443">
    <property type="entry name" value="AA9"/>
    <property type="match status" value="1"/>
</dbReference>
<evidence type="ECO:0000256" key="4">
    <source>
        <dbReference type="ARBA" id="ARBA00022723"/>
    </source>
</evidence>
<dbReference type="OrthoDB" id="4849160at2759"/>
<dbReference type="Gene3D" id="2.70.50.70">
    <property type="match status" value="1"/>
</dbReference>
<keyword evidence="6" id="KW-0136">Cellulose degradation</keyword>
<keyword evidence="10" id="KW-0119">Carbohydrate metabolism</keyword>
<dbReference type="GO" id="GO:0030245">
    <property type="term" value="P:cellulose catabolic process"/>
    <property type="evidence" value="ECO:0007669"/>
    <property type="project" value="UniProtKB-KW"/>
</dbReference>
<dbReference type="Pfam" id="PF01476">
    <property type="entry name" value="LysM"/>
    <property type="match status" value="1"/>
</dbReference>
<dbReference type="AlphaFoldDB" id="A0A9W7FMU6"/>
<evidence type="ECO:0000256" key="6">
    <source>
        <dbReference type="ARBA" id="ARBA00023001"/>
    </source>
</evidence>
<dbReference type="InterPro" id="IPR049892">
    <property type="entry name" value="AA9"/>
</dbReference>
<evidence type="ECO:0000256" key="1">
    <source>
        <dbReference type="ARBA" id="ARBA00001973"/>
    </source>
</evidence>
<accession>A0A9W7FMU6</accession>
<dbReference type="PANTHER" id="PTHR33353:SF10">
    <property type="entry name" value="ENDO-BETA-1,4-GLUCANASE D"/>
    <property type="match status" value="1"/>
</dbReference>
<gene>
    <name evidence="17" type="ORF">TrLO_g4125</name>
</gene>
<evidence type="ECO:0000256" key="9">
    <source>
        <dbReference type="ARBA" id="ARBA00023033"/>
    </source>
</evidence>
<dbReference type="PROSITE" id="PS51782">
    <property type="entry name" value="LYSM"/>
    <property type="match status" value="1"/>
</dbReference>
<evidence type="ECO:0000256" key="3">
    <source>
        <dbReference type="ARBA" id="ARBA00022525"/>
    </source>
</evidence>
<dbReference type="PANTHER" id="PTHR33353">
    <property type="entry name" value="PUTATIVE (AFU_ORTHOLOGUE AFUA_1G12560)-RELATED"/>
    <property type="match status" value="1"/>
</dbReference>
<keyword evidence="8" id="KW-0186">Copper</keyword>
<comment type="caution">
    <text evidence="17">The sequence shown here is derived from an EMBL/GenBank/DDBJ whole genome shotgun (WGS) entry which is preliminary data.</text>
</comment>
<organism evidence="17 18">
    <name type="scientific">Triparma laevis f. longispina</name>
    <dbReference type="NCBI Taxonomy" id="1714387"/>
    <lineage>
        <taxon>Eukaryota</taxon>
        <taxon>Sar</taxon>
        <taxon>Stramenopiles</taxon>
        <taxon>Ochrophyta</taxon>
        <taxon>Bolidophyceae</taxon>
        <taxon>Parmales</taxon>
        <taxon>Triparmaceae</taxon>
        <taxon>Triparma</taxon>
    </lineage>
</organism>
<dbReference type="SMART" id="SM00257">
    <property type="entry name" value="LysM"/>
    <property type="match status" value="1"/>
</dbReference>
<keyword evidence="5 15" id="KW-0732">Signal</keyword>
<sequence length="376" mass="38721">MKLLHIVLLSALTGLCSGHGRLISPTTRNGNTGYEDDPVPNLASSQFICRNTNSAASTAATAGSDLALRWRFGAAHVGDCSVYISYDTGAVADMKFFKIANLPDCRSQNNQDVSITLPSWLPAGTATMRWDWPALHVYPRVEFYSQCSTLEISGSASSLPSDVTMYDVRDVYPESGSVGVGYRNPFNQNTEQFMTGPACAAGVIGNNCELTAAGTTGNTLEVGGSGGGGDADGGDNGGGGGSVPGEAPSSLCQIVTVEAGDTLVSIANSYTAQGYPTTWQEICEYNGIVDCDNIEVGETYVIPGSCGEEDGPGGGGMKGGLVGAVCVLGVGLLAGLGWKVKKGIGGGFTFRSGAGVAKAKPVKGGKAFNFKMQEMI</sequence>
<reference evidence="18" key="1">
    <citation type="journal article" date="2023" name="Commun. Biol.">
        <title>Genome analysis of Parmales, the sister group of diatoms, reveals the evolutionary specialization of diatoms from phago-mixotrophs to photoautotrophs.</title>
        <authorList>
            <person name="Ban H."/>
            <person name="Sato S."/>
            <person name="Yoshikawa S."/>
            <person name="Yamada K."/>
            <person name="Nakamura Y."/>
            <person name="Ichinomiya M."/>
            <person name="Sato N."/>
            <person name="Blanc-Mathieu R."/>
            <person name="Endo H."/>
            <person name="Kuwata A."/>
            <person name="Ogata H."/>
        </authorList>
    </citation>
    <scope>NUCLEOTIDE SEQUENCE [LARGE SCALE GENOMIC DNA]</scope>
    <source>
        <strain evidence="18">NIES 3700</strain>
    </source>
</reference>
<evidence type="ECO:0000256" key="5">
    <source>
        <dbReference type="ARBA" id="ARBA00022729"/>
    </source>
</evidence>
<feature type="signal peptide" evidence="15">
    <location>
        <begin position="1"/>
        <end position="18"/>
    </location>
</feature>
<dbReference type="InterPro" id="IPR005103">
    <property type="entry name" value="AA9_LPMO"/>
</dbReference>
<dbReference type="GO" id="GO:0005576">
    <property type="term" value="C:extracellular region"/>
    <property type="evidence" value="ECO:0007669"/>
    <property type="project" value="UniProtKB-SubCell"/>
</dbReference>
<comment type="subcellular location">
    <subcellularLocation>
        <location evidence="2">Secreted</location>
    </subcellularLocation>
</comment>
<keyword evidence="4" id="KW-0479">Metal-binding</keyword>
<evidence type="ECO:0000256" key="14">
    <source>
        <dbReference type="SAM" id="MobiDB-lite"/>
    </source>
</evidence>
<dbReference type="Proteomes" id="UP001165122">
    <property type="component" value="Unassembled WGS sequence"/>
</dbReference>
<dbReference type="InterPro" id="IPR018392">
    <property type="entry name" value="LysM"/>
</dbReference>
<dbReference type="InterPro" id="IPR036779">
    <property type="entry name" value="LysM_dom_sf"/>
</dbReference>
<evidence type="ECO:0000256" key="15">
    <source>
        <dbReference type="SAM" id="SignalP"/>
    </source>
</evidence>
<evidence type="ECO:0000256" key="11">
    <source>
        <dbReference type="ARBA" id="ARBA00023326"/>
    </source>
</evidence>
<feature type="region of interest" description="Disordered" evidence="14">
    <location>
        <begin position="219"/>
        <end position="243"/>
    </location>
</feature>
<comment type="catalytic activity">
    <reaction evidence="12">
        <text>[(1-&gt;4)-beta-D-glucosyl]n+m + reduced acceptor + O2 = 4-dehydro-beta-D-glucosyl-[(1-&gt;4)-beta-D-glucosyl]n-1 + [(1-&gt;4)-beta-D-glucosyl]m + acceptor + H2O.</text>
        <dbReference type="EC" id="1.14.99.56"/>
    </reaction>
</comment>
<keyword evidence="3" id="KW-0964">Secreted</keyword>
<name>A0A9W7FMU6_9STRA</name>
<dbReference type="GO" id="GO:0004497">
    <property type="term" value="F:monooxygenase activity"/>
    <property type="evidence" value="ECO:0007669"/>
    <property type="project" value="UniProtKB-KW"/>
</dbReference>
<feature type="chain" id="PRO_5040982911" description="lytic cellulose monooxygenase (C4-dehydrogenating)" evidence="15">
    <location>
        <begin position="19"/>
        <end position="376"/>
    </location>
</feature>
<feature type="compositionally biased region" description="Gly residues" evidence="14">
    <location>
        <begin position="223"/>
        <end position="243"/>
    </location>
</feature>
<protein>
    <recommendedName>
        <fullName evidence="13">lytic cellulose monooxygenase (C4-dehydrogenating)</fullName>
        <ecNumber evidence="13">1.14.99.56</ecNumber>
    </recommendedName>
</protein>
<evidence type="ECO:0000259" key="16">
    <source>
        <dbReference type="PROSITE" id="PS51782"/>
    </source>
</evidence>
<evidence type="ECO:0000256" key="13">
    <source>
        <dbReference type="ARBA" id="ARBA00047174"/>
    </source>
</evidence>